<keyword evidence="2" id="KW-1185">Reference proteome</keyword>
<comment type="caution">
    <text evidence="1">The sequence shown here is derived from an EMBL/GenBank/DDBJ whole genome shotgun (WGS) entry which is preliminary data.</text>
</comment>
<protein>
    <submittedName>
        <fullName evidence="1">Uncharacterized protein</fullName>
    </submittedName>
</protein>
<organism evidence="1 2">
    <name type="scientific">Megasphaera vaginalis</name>
    <name type="common">ex Srinivasan et al. 2021</name>
    <dbReference type="NCBI Taxonomy" id="1111454"/>
    <lineage>
        <taxon>Bacteria</taxon>
        <taxon>Bacillati</taxon>
        <taxon>Bacillota</taxon>
        <taxon>Negativicutes</taxon>
        <taxon>Veillonellales</taxon>
        <taxon>Veillonellaceae</taxon>
        <taxon>Megasphaera</taxon>
    </lineage>
</organism>
<name>U7UAX2_9FIRM</name>
<gene>
    <name evidence="1" type="ORF">HMPREF1250_1500</name>
</gene>
<sequence>MRGEYRFMPFVCNDTKKVTKNITCVKMIKNIKINKKEA</sequence>
<dbReference type="Proteomes" id="UP000017090">
    <property type="component" value="Unassembled WGS sequence"/>
</dbReference>
<evidence type="ECO:0000313" key="1">
    <source>
        <dbReference type="EMBL" id="ERT56495.1"/>
    </source>
</evidence>
<dbReference type="AlphaFoldDB" id="U7UAX2"/>
<dbReference type="EMBL" id="AWXA01000062">
    <property type="protein sequence ID" value="ERT56495.1"/>
    <property type="molecule type" value="Genomic_DNA"/>
</dbReference>
<proteinExistence type="predicted"/>
<evidence type="ECO:0000313" key="2">
    <source>
        <dbReference type="Proteomes" id="UP000017090"/>
    </source>
</evidence>
<reference evidence="1 2" key="1">
    <citation type="submission" date="2013-09" db="EMBL/GenBank/DDBJ databases">
        <authorList>
            <person name="Durkin A.S."/>
            <person name="Haft D.R."/>
            <person name="McCorrison J."/>
            <person name="Torralba M."/>
            <person name="Gillis M."/>
            <person name="Haft D.H."/>
            <person name="Methe B."/>
            <person name="Sutton G."/>
            <person name="Nelson K.E."/>
        </authorList>
    </citation>
    <scope>NUCLEOTIDE SEQUENCE [LARGE SCALE GENOMIC DNA]</scope>
    <source>
        <strain evidence="1 2">BV3C16-1</strain>
    </source>
</reference>
<accession>U7UAX2</accession>